<organism evidence="11 12">
    <name type="scientific">Brettanomyces naardenensis</name>
    <name type="common">Yeast</name>
    <dbReference type="NCBI Taxonomy" id="13370"/>
    <lineage>
        <taxon>Eukaryota</taxon>
        <taxon>Fungi</taxon>
        <taxon>Dikarya</taxon>
        <taxon>Ascomycota</taxon>
        <taxon>Saccharomycotina</taxon>
        <taxon>Pichiomycetes</taxon>
        <taxon>Pichiales</taxon>
        <taxon>Pichiaceae</taxon>
        <taxon>Brettanomyces</taxon>
    </lineage>
</organism>
<dbReference type="STRING" id="13370.A0A448YIA6"/>
<feature type="domain" description="LIM zinc-binding" evidence="9">
    <location>
        <begin position="126"/>
        <end position="185"/>
    </location>
</feature>
<reference evidence="11 12" key="1">
    <citation type="submission" date="2018-12" db="EMBL/GenBank/DDBJ databases">
        <authorList>
            <person name="Tiukova I."/>
            <person name="Dainat J."/>
        </authorList>
    </citation>
    <scope>NUCLEOTIDE SEQUENCE [LARGE SCALE GENOMIC DNA]</scope>
</reference>
<dbReference type="InterPro" id="IPR001781">
    <property type="entry name" value="Znf_LIM"/>
</dbReference>
<evidence type="ECO:0000256" key="3">
    <source>
        <dbReference type="ARBA" id="ARBA00022737"/>
    </source>
</evidence>
<evidence type="ECO:0000256" key="2">
    <source>
        <dbReference type="ARBA" id="ARBA00022723"/>
    </source>
</evidence>
<dbReference type="Gene3D" id="1.10.555.10">
    <property type="entry name" value="Rho GTPase activation protein"/>
    <property type="match status" value="1"/>
</dbReference>
<dbReference type="Gene3D" id="2.10.110.10">
    <property type="entry name" value="Cysteine Rich Protein"/>
    <property type="match status" value="4"/>
</dbReference>
<comment type="subcellular location">
    <subcellularLocation>
        <location evidence="1">Nucleus</location>
    </subcellularLocation>
</comment>
<keyword evidence="5 7" id="KW-0440">LIM domain</keyword>
<evidence type="ECO:0000256" key="6">
    <source>
        <dbReference type="ARBA" id="ARBA00023242"/>
    </source>
</evidence>
<evidence type="ECO:0000256" key="1">
    <source>
        <dbReference type="ARBA" id="ARBA00004123"/>
    </source>
</evidence>
<dbReference type="InParanoid" id="A0A448YIA6"/>
<feature type="compositionally biased region" description="Low complexity" evidence="8">
    <location>
        <begin position="94"/>
        <end position="103"/>
    </location>
</feature>
<evidence type="ECO:0000256" key="8">
    <source>
        <dbReference type="SAM" id="MobiDB-lite"/>
    </source>
</evidence>
<feature type="domain" description="LIM zinc-binding" evidence="9">
    <location>
        <begin position="20"/>
        <end position="78"/>
    </location>
</feature>
<dbReference type="PROSITE" id="PS50238">
    <property type="entry name" value="RHOGAP"/>
    <property type="match status" value="1"/>
</dbReference>
<evidence type="ECO:0000259" key="9">
    <source>
        <dbReference type="PROSITE" id="PS50023"/>
    </source>
</evidence>
<dbReference type="GO" id="GO:0007165">
    <property type="term" value="P:signal transduction"/>
    <property type="evidence" value="ECO:0007669"/>
    <property type="project" value="InterPro"/>
</dbReference>
<dbReference type="GO" id="GO:0030036">
    <property type="term" value="P:actin cytoskeleton organization"/>
    <property type="evidence" value="ECO:0007669"/>
    <property type="project" value="TreeGrafter"/>
</dbReference>
<feature type="domain" description="Rho-GAP" evidence="10">
    <location>
        <begin position="860"/>
        <end position="1076"/>
    </location>
</feature>
<keyword evidence="6" id="KW-0539">Nucleus</keyword>
<sequence>MPHFPQTSTSSQFRSHKQPKYCYTCGKPIIGTLVRAMDRTFHVECFTCHDCGKPCSDKFFAEEIDVPVDQITSQTVPSTIASPTPAVPPPAPLNPTTGTTNPAAPVATKRIQVPLCEYDYFRRIDLICYTCNKAIRGSYITAVGRKYHPEHFYCEICHKVFETEDYYEHEEKIYCHYHYSRLYASHCEACKSAILKQYVEMHRGGKEQQWHPECFMIHKFWGVDVTVDCIGLQNLPVRDMEQLQKAGEDVVTSKVLFEIERRLERLTMSIWMTLSEFEESCASCISDMLHSATINDKNQGLLATGRLVLKIECLFKGVDVLTEYSLSSHLQIDYDADKYRNMSPMTKEPRSLSSKLMTYLTFLRDTDQERLADPKYSRELLSLISTMAHYIKLISRNSLMHALEYNRLTDSTVATDRYMREISAHEVVPTDVFPMLSIPYKAKDQCFACGKSIEDDCYRFGNDKRWHHDCLKCSQCGKALAKSSVLNEVAFNSEKRTVLCESCASDDVNAVTGFKEVSRYLQLVYLLKIALVRSEHAMEKRGLIGSTLRSLQPDDRYSQQVSDVKRMRSLRQNRKVGTATNEIRKSVIVEAPEADTVELEKVSLERQSEDEPRAFQPDGSVPLTIREVDTSEEALLPAPTPVVTSPSTSSLGFPRNLSLGHRGSKRLRIEDVPMDSKPGNVNLDATSNLLKNEKGLTLDDIPRIVWSEQAREYRPNAFRFQKRNYETTASTLPVPKPVQKRRSDASGMLGVPLATNAPSVRNSTVVSSPASPLLPEKAAEAPQNNLALPKRFSELTACEHEYMRHVAAFALHSLLEDRLSLEDCLSFIDIRRSPSFWGKIFNSGNGGKKSISDPKKIFGVPLEAVSAKYGVDSDLGVGPEKLHIPMLVDELINAMHTKDLSAEGVFRLNGNIRRLKKLIAKVDSRPDAVPDLYSENPIQLAALLKRFARELPDPLLTFRLYDLFVLSEKYTDSDSGKRDRIIQLAYCMLPKPNRDLTEVLLSFLNWVATFSRIDEETGSKMDIHNLATVLTPNILYSKPKSTGRMPDVADLIPNGESHFLAIEVVSAMIENQDQLSIVPSDLLDLYKDSGLATAQTGKGGLSTKEIIAKCKTAYDRNPGVLEN</sequence>
<dbReference type="GO" id="GO:0005737">
    <property type="term" value="C:cytoplasm"/>
    <property type="evidence" value="ECO:0007669"/>
    <property type="project" value="TreeGrafter"/>
</dbReference>
<evidence type="ECO:0000256" key="5">
    <source>
        <dbReference type="ARBA" id="ARBA00023038"/>
    </source>
</evidence>
<evidence type="ECO:0000259" key="10">
    <source>
        <dbReference type="PROSITE" id="PS50238"/>
    </source>
</evidence>
<dbReference type="PROSITE" id="PS00478">
    <property type="entry name" value="LIM_DOMAIN_1"/>
    <property type="match status" value="2"/>
</dbReference>
<gene>
    <name evidence="11" type="ORF">BRENAR_LOCUS1346</name>
</gene>
<dbReference type="SMART" id="SM00324">
    <property type="entry name" value="RhoGAP"/>
    <property type="match status" value="1"/>
</dbReference>
<dbReference type="OrthoDB" id="20689at2759"/>
<name>A0A448YIA6_BRENA</name>
<feature type="region of interest" description="Disordered" evidence="8">
    <location>
        <begin position="638"/>
        <end position="657"/>
    </location>
</feature>
<dbReference type="PROSITE" id="PS50023">
    <property type="entry name" value="LIM_DOMAIN_2"/>
    <property type="match status" value="3"/>
</dbReference>
<dbReference type="InterPro" id="IPR000198">
    <property type="entry name" value="RhoGAP_dom"/>
</dbReference>
<evidence type="ECO:0000256" key="7">
    <source>
        <dbReference type="PROSITE-ProRule" id="PRU00125"/>
    </source>
</evidence>
<dbReference type="EMBL" id="CAACVR010000005">
    <property type="protein sequence ID" value="VEU20611.1"/>
    <property type="molecule type" value="Genomic_DNA"/>
</dbReference>
<evidence type="ECO:0000256" key="4">
    <source>
        <dbReference type="ARBA" id="ARBA00022833"/>
    </source>
</evidence>
<dbReference type="InterPro" id="IPR008936">
    <property type="entry name" value="Rho_GTPase_activation_prot"/>
</dbReference>
<evidence type="ECO:0000313" key="12">
    <source>
        <dbReference type="Proteomes" id="UP000290900"/>
    </source>
</evidence>
<protein>
    <submittedName>
        <fullName evidence="11">DEKNAAC101476</fullName>
    </submittedName>
</protein>
<dbReference type="FunCoup" id="A0A448YIA6">
    <property type="interactions" value="18"/>
</dbReference>
<dbReference type="CDD" id="cd09392">
    <property type="entry name" value="LIM2_Lrg1p_like"/>
    <property type="match status" value="1"/>
</dbReference>
<feature type="region of interest" description="Disordered" evidence="8">
    <location>
        <begin position="77"/>
        <end position="103"/>
    </location>
</feature>
<accession>A0A448YIA6</accession>
<dbReference type="Pfam" id="PF00620">
    <property type="entry name" value="RhoGAP"/>
    <property type="match status" value="1"/>
</dbReference>
<evidence type="ECO:0000313" key="11">
    <source>
        <dbReference type="EMBL" id="VEU20611.1"/>
    </source>
</evidence>
<dbReference type="AlphaFoldDB" id="A0A448YIA6"/>
<dbReference type="SMART" id="SM00132">
    <property type="entry name" value="LIM"/>
    <property type="match status" value="3"/>
</dbReference>
<dbReference type="GO" id="GO:0005634">
    <property type="term" value="C:nucleus"/>
    <property type="evidence" value="ECO:0007669"/>
    <property type="project" value="UniProtKB-SubCell"/>
</dbReference>
<proteinExistence type="predicted"/>
<dbReference type="GO" id="GO:0046872">
    <property type="term" value="F:metal ion binding"/>
    <property type="evidence" value="ECO:0007669"/>
    <property type="project" value="UniProtKB-KW"/>
</dbReference>
<feature type="compositionally biased region" description="Low complexity" evidence="8">
    <location>
        <begin position="641"/>
        <end position="650"/>
    </location>
</feature>
<keyword evidence="12" id="KW-1185">Reference proteome</keyword>
<keyword evidence="4 7" id="KW-0862">Zinc</keyword>
<keyword evidence="2 7" id="KW-0479">Metal-binding</keyword>
<feature type="domain" description="LIM zinc-binding" evidence="9">
    <location>
        <begin position="444"/>
        <end position="510"/>
    </location>
</feature>
<dbReference type="GO" id="GO:0030695">
    <property type="term" value="F:GTPase regulator activity"/>
    <property type="evidence" value="ECO:0007669"/>
    <property type="project" value="UniProtKB-ARBA"/>
</dbReference>
<dbReference type="PANTHER" id="PTHR24215">
    <property type="entry name" value="RHO-GTPASE-ACTIVATING PROTEIN LRG1"/>
    <property type="match status" value="1"/>
</dbReference>
<dbReference type="FunFam" id="2.10.110.10:FF:000009">
    <property type="entry name" value="Paxillin isoform 1"/>
    <property type="match status" value="1"/>
</dbReference>
<dbReference type="Pfam" id="PF00412">
    <property type="entry name" value="LIM"/>
    <property type="match status" value="3"/>
</dbReference>
<dbReference type="SUPFAM" id="SSF57716">
    <property type="entry name" value="Glucocorticoid receptor-like (DNA-binding domain)"/>
    <property type="match status" value="3"/>
</dbReference>
<dbReference type="PANTHER" id="PTHR24215:SF10">
    <property type="entry name" value="RHO-GTPASE-ACTIVATING PROTEIN LRG1"/>
    <property type="match status" value="1"/>
</dbReference>
<keyword evidence="3" id="KW-0677">Repeat</keyword>
<dbReference type="Proteomes" id="UP000290900">
    <property type="component" value="Unassembled WGS sequence"/>
</dbReference>
<dbReference type="SUPFAM" id="SSF48350">
    <property type="entry name" value="GTPase activation domain, GAP"/>
    <property type="match status" value="1"/>
</dbReference>